<dbReference type="InterPro" id="IPR005653">
    <property type="entry name" value="OstA-like_N"/>
</dbReference>
<name>A0ABR4WBS2_9GAMM</name>
<gene>
    <name evidence="7" type="ORF">T9A_02067</name>
</gene>
<dbReference type="Pfam" id="PF03968">
    <property type="entry name" value="LptD_N"/>
    <property type="match status" value="1"/>
</dbReference>
<keyword evidence="1" id="KW-0813">Transport</keyword>
<keyword evidence="8" id="KW-1185">Reference proteome</keyword>
<evidence type="ECO:0000256" key="4">
    <source>
        <dbReference type="SAM" id="MobiDB-lite"/>
    </source>
</evidence>
<comment type="caution">
    <text evidence="7">The sequence shown here is derived from an EMBL/GenBank/DDBJ whole genome shotgun (WGS) entry which is preliminary data.</text>
</comment>
<reference evidence="7 8" key="1">
    <citation type="submission" date="2012-09" db="EMBL/GenBank/DDBJ databases">
        <title>Genome Sequence of alkane-degrading Bacterium Alcanivorax jadensis T9.</title>
        <authorList>
            <person name="Lai Q."/>
            <person name="Shao Z."/>
        </authorList>
    </citation>
    <scope>NUCLEOTIDE SEQUENCE [LARGE SCALE GENOMIC DNA]</scope>
    <source>
        <strain evidence="7 8">T9</strain>
    </source>
</reference>
<feature type="compositionally biased region" description="Low complexity" evidence="4">
    <location>
        <begin position="170"/>
        <end position="185"/>
    </location>
</feature>
<protein>
    <recommendedName>
        <fullName evidence="6">Organic solvent tolerance-like N-terminal domain-containing protein</fullName>
    </recommendedName>
</protein>
<dbReference type="Proteomes" id="UP000029443">
    <property type="component" value="Unassembled WGS sequence"/>
</dbReference>
<evidence type="ECO:0000256" key="3">
    <source>
        <dbReference type="ARBA" id="ARBA00022764"/>
    </source>
</evidence>
<dbReference type="PANTHER" id="PTHR36504">
    <property type="entry name" value="LIPOPOLYSACCHARIDE EXPORT SYSTEM PROTEIN LPTA"/>
    <property type="match status" value="1"/>
</dbReference>
<keyword evidence="3" id="KW-0574">Periplasm</keyword>
<accession>A0ABR4WBS2</accession>
<dbReference type="InterPro" id="IPR014340">
    <property type="entry name" value="LptA"/>
</dbReference>
<evidence type="ECO:0000256" key="2">
    <source>
        <dbReference type="ARBA" id="ARBA00022729"/>
    </source>
</evidence>
<proteinExistence type="predicted"/>
<keyword evidence="2 5" id="KW-0732">Signal</keyword>
<organism evidence="7 8">
    <name type="scientific">Alcanivorax jadensis T9</name>
    <dbReference type="NCBI Taxonomy" id="1177181"/>
    <lineage>
        <taxon>Bacteria</taxon>
        <taxon>Pseudomonadati</taxon>
        <taxon>Pseudomonadota</taxon>
        <taxon>Gammaproteobacteria</taxon>
        <taxon>Oceanospirillales</taxon>
        <taxon>Alcanivoracaceae</taxon>
        <taxon>Alcanivorax</taxon>
    </lineage>
</organism>
<dbReference type="PANTHER" id="PTHR36504:SF1">
    <property type="entry name" value="LIPOPOLYSACCHARIDE EXPORT SYSTEM PROTEIN LPTA"/>
    <property type="match status" value="1"/>
</dbReference>
<feature type="domain" description="Organic solvent tolerance-like N-terminal" evidence="6">
    <location>
        <begin position="31"/>
        <end position="135"/>
    </location>
</feature>
<dbReference type="RefSeq" id="WP_052042806.1">
    <property type="nucleotide sequence ID" value="NZ_ARXU01000007.1"/>
</dbReference>
<evidence type="ECO:0000259" key="6">
    <source>
        <dbReference type="Pfam" id="PF03968"/>
    </source>
</evidence>
<evidence type="ECO:0000256" key="1">
    <source>
        <dbReference type="ARBA" id="ARBA00022448"/>
    </source>
</evidence>
<dbReference type="Gene3D" id="2.60.450.10">
    <property type="entry name" value="Lipopolysaccharide (LPS) transport protein A like domain"/>
    <property type="match status" value="1"/>
</dbReference>
<dbReference type="InterPro" id="IPR052037">
    <property type="entry name" value="LPS_export_LptA"/>
</dbReference>
<dbReference type="NCBIfam" id="TIGR03002">
    <property type="entry name" value="outer_YhbN_LptA"/>
    <property type="match status" value="1"/>
</dbReference>
<sequence length="185" mass="20269">MRRLLRTCTIALAAALPVSTVAAPPQMPVSVTADSGRFEQDAGSGLYRGNVELIQGKRKLFADEMRLFTRNGELIRVEASGTPVRMEEGEDLQAHANNLVYDIRQRTLVLTGDAYIEHLGNTFEGAKVEYSLDSKRVDASSEGDKRVRLVIPAENQTPKEDTPADNNTNEEAPVEPSSEAEPNTL</sequence>
<feature type="signal peptide" evidence="5">
    <location>
        <begin position="1"/>
        <end position="22"/>
    </location>
</feature>
<evidence type="ECO:0000256" key="5">
    <source>
        <dbReference type="SAM" id="SignalP"/>
    </source>
</evidence>
<evidence type="ECO:0000313" key="8">
    <source>
        <dbReference type="Proteomes" id="UP000029443"/>
    </source>
</evidence>
<dbReference type="EMBL" id="ARXU01000007">
    <property type="protein sequence ID" value="KGD60869.1"/>
    <property type="molecule type" value="Genomic_DNA"/>
</dbReference>
<evidence type="ECO:0000313" key="7">
    <source>
        <dbReference type="EMBL" id="KGD60869.1"/>
    </source>
</evidence>
<feature type="chain" id="PRO_5046224846" description="Organic solvent tolerance-like N-terminal domain-containing protein" evidence="5">
    <location>
        <begin position="23"/>
        <end position="185"/>
    </location>
</feature>
<feature type="region of interest" description="Disordered" evidence="4">
    <location>
        <begin position="141"/>
        <end position="185"/>
    </location>
</feature>